<dbReference type="Gene3D" id="1.10.287.100">
    <property type="match status" value="1"/>
</dbReference>
<comment type="caution">
    <text evidence="1">The sequence shown here is derived from an EMBL/GenBank/DDBJ whole genome shotgun (WGS) entry which is preliminary data.</text>
</comment>
<dbReference type="EMBL" id="VMNW02000085">
    <property type="protein sequence ID" value="KAA9152651.1"/>
    <property type="molecule type" value="Genomic_DNA"/>
</dbReference>
<reference evidence="1" key="1">
    <citation type="submission" date="2019-09" db="EMBL/GenBank/DDBJ databases">
        <authorList>
            <person name="Teo W.F.A."/>
            <person name="Duangmal K."/>
        </authorList>
    </citation>
    <scope>NUCLEOTIDE SEQUENCE [LARGE SCALE GENOMIC DNA]</scope>
    <source>
        <strain evidence="1">K81G1</strain>
    </source>
</reference>
<dbReference type="Proteomes" id="UP000319769">
    <property type="component" value="Unassembled WGS sequence"/>
</dbReference>
<accession>A0A5N0UST5</accession>
<protein>
    <submittedName>
        <fullName evidence="1">PAC2 family protein</fullName>
    </submittedName>
</protein>
<dbReference type="Gene3D" id="3.40.50.10900">
    <property type="entry name" value="PAC-like subunit"/>
    <property type="match status" value="1"/>
</dbReference>
<keyword evidence="2" id="KW-1185">Reference proteome</keyword>
<name>A0A5N0UST5_9PSEU</name>
<proteinExistence type="predicted"/>
<dbReference type="PIRSF" id="PIRSF028754">
    <property type="entry name" value="UCP028754"/>
    <property type="match status" value="1"/>
</dbReference>
<evidence type="ECO:0000313" key="2">
    <source>
        <dbReference type="Proteomes" id="UP000319769"/>
    </source>
</evidence>
<gene>
    <name evidence="1" type="ORF">FPZ12_036435</name>
</gene>
<sequence>MVFDPEELYEVDSELPELSGAVLLHQLDGFMDAGTAGKAVSEHLRERLDSTVVARFDVDRLIDYRARRPSMTFAADHWAGFEAPELAVRLFHDEAGIPFLLLDGPEPDHEWERYASAVRSLVERWELRMVVHYHGIPMGAPHTRPLGVTAHATRAELIGEYQPVLNQLQVPGSAAALVELRLGESGHDAAGFAAHVPHYLAQSRYPAAGLTLLGSVTRIAGLSVPDEGLVESARRTDEEIERQVSESDEVAEVVRALERQYDTFVEAMDKKNLLADETEMPTAEELGAEFERFLAEQQNGE</sequence>
<dbReference type="InterPro" id="IPR038389">
    <property type="entry name" value="PSMG2_sf"/>
</dbReference>
<dbReference type="Pfam" id="PF09754">
    <property type="entry name" value="PAC2"/>
    <property type="match status" value="1"/>
</dbReference>
<dbReference type="OrthoDB" id="3733464at2"/>
<dbReference type="InterPro" id="IPR019151">
    <property type="entry name" value="Proteasome_assmbl_chaperone_2"/>
</dbReference>
<dbReference type="SUPFAM" id="SSF159659">
    <property type="entry name" value="Cgl1923-like"/>
    <property type="match status" value="1"/>
</dbReference>
<dbReference type="RefSeq" id="WP_144751935.1">
    <property type="nucleotide sequence ID" value="NZ_VMNW02000085.1"/>
</dbReference>
<organism evidence="1 2">
    <name type="scientific">Amycolatopsis acidicola</name>
    <dbReference type="NCBI Taxonomy" id="2596893"/>
    <lineage>
        <taxon>Bacteria</taxon>
        <taxon>Bacillati</taxon>
        <taxon>Actinomycetota</taxon>
        <taxon>Actinomycetes</taxon>
        <taxon>Pseudonocardiales</taxon>
        <taxon>Pseudonocardiaceae</taxon>
        <taxon>Amycolatopsis</taxon>
    </lineage>
</organism>
<dbReference type="AlphaFoldDB" id="A0A5N0UST5"/>
<evidence type="ECO:0000313" key="1">
    <source>
        <dbReference type="EMBL" id="KAA9152651.1"/>
    </source>
</evidence>
<dbReference type="InterPro" id="IPR008492">
    <property type="entry name" value="Rv2714-like"/>
</dbReference>